<organism evidence="1 2">
    <name type="scientific">Neolewinella agarilytica</name>
    <dbReference type="NCBI Taxonomy" id="478744"/>
    <lineage>
        <taxon>Bacteria</taxon>
        <taxon>Pseudomonadati</taxon>
        <taxon>Bacteroidota</taxon>
        <taxon>Saprospiria</taxon>
        <taxon>Saprospirales</taxon>
        <taxon>Lewinellaceae</taxon>
        <taxon>Neolewinella</taxon>
    </lineage>
</organism>
<dbReference type="GO" id="GO:0005829">
    <property type="term" value="C:cytosol"/>
    <property type="evidence" value="ECO:0007669"/>
    <property type="project" value="TreeGrafter"/>
</dbReference>
<dbReference type="STRING" id="478744.SAMN05444359_11389"/>
<dbReference type="EMBL" id="FOFB01000013">
    <property type="protein sequence ID" value="SEQ65422.1"/>
    <property type="molecule type" value="Genomic_DNA"/>
</dbReference>
<dbReference type="InterPro" id="IPR035959">
    <property type="entry name" value="RutC-like_sf"/>
</dbReference>
<dbReference type="OrthoDB" id="9803101at2"/>
<dbReference type="SUPFAM" id="SSF55298">
    <property type="entry name" value="YjgF-like"/>
    <property type="match status" value="1"/>
</dbReference>
<gene>
    <name evidence="1" type="ORF">SAMN05444359_11389</name>
</gene>
<reference evidence="2" key="1">
    <citation type="submission" date="2016-10" db="EMBL/GenBank/DDBJ databases">
        <authorList>
            <person name="Varghese N."/>
            <person name="Submissions S."/>
        </authorList>
    </citation>
    <scope>NUCLEOTIDE SEQUENCE [LARGE SCALE GENOMIC DNA]</scope>
    <source>
        <strain evidence="2">DSM 24740</strain>
    </source>
</reference>
<dbReference type="Pfam" id="PF01042">
    <property type="entry name" value="Ribonuc_L-PSP"/>
    <property type="match status" value="1"/>
</dbReference>
<dbReference type="PANTHER" id="PTHR11803:SF39">
    <property type="entry name" value="2-IMINOBUTANOATE_2-IMINOPROPANOATE DEAMINASE"/>
    <property type="match status" value="1"/>
</dbReference>
<dbReference type="AlphaFoldDB" id="A0A1H9HT47"/>
<evidence type="ECO:0000313" key="2">
    <source>
        <dbReference type="Proteomes" id="UP000199021"/>
    </source>
</evidence>
<dbReference type="GO" id="GO:0019239">
    <property type="term" value="F:deaminase activity"/>
    <property type="evidence" value="ECO:0007669"/>
    <property type="project" value="TreeGrafter"/>
</dbReference>
<dbReference type="InParanoid" id="A0A1H9HT47"/>
<evidence type="ECO:0000313" key="1">
    <source>
        <dbReference type="EMBL" id="SEQ65422.1"/>
    </source>
</evidence>
<dbReference type="CDD" id="cd00448">
    <property type="entry name" value="YjgF_YER057c_UK114_family"/>
    <property type="match status" value="1"/>
</dbReference>
<sequence>MKIIQHPDIPTPKGHYSPIMEHQGTLYVSGQLPTLPDGSMPDGLEAQLLLALGKVEQLLLCAGSDRNHVIQARIYIPDVAYWPEVNRIYAGFFGAHKPARCVVPSRELHHGALVEVEVVACAKSDS</sequence>
<dbReference type="PANTHER" id="PTHR11803">
    <property type="entry name" value="2-IMINOBUTANOATE/2-IMINOPROPANOATE DEAMINASE RIDA"/>
    <property type="match status" value="1"/>
</dbReference>
<name>A0A1H9HT47_9BACT</name>
<dbReference type="Proteomes" id="UP000199021">
    <property type="component" value="Unassembled WGS sequence"/>
</dbReference>
<proteinExistence type="predicted"/>
<protein>
    <submittedName>
        <fullName evidence="1">Enamine deaminase RidA, house cleaning of reactive enamine intermediates, YjgF/YER057c/UK114 family</fullName>
    </submittedName>
</protein>
<keyword evidence="2" id="KW-1185">Reference proteome</keyword>
<accession>A0A1H9HT47</accession>
<dbReference type="InterPro" id="IPR006175">
    <property type="entry name" value="YjgF/YER057c/UK114"/>
</dbReference>
<dbReference type="Gene3D" id="3.30.1330.40">
    <property type="entry name" value="RutC-like"/>
    <property type="match status" value="1"/>
</dbReference>
<dbReference type="RefSeq" id="WP_090169127.1">
    <property type="nucleotide sequence ID" value="NZ_FOFB01000013.1"/>
</dbReference>